<dbReference type="AlphaFoldDB" id="A0A7R6SUV9"/>
<dbReference type="InterPro" id="IPR045979">
    <property type="entry name" value="DUF5935"/>
</dbReference>
<dbReference type="InterPro" id="IPR051533">
    <property type="entry name" value="WaaL-like"/>
</dbReference>
<evidence type="ECO:0000313" key="8">
    <source>
        <dbReference type="EMBL" id="BBB28756.1"/>
    </source>
</evidence>
<organism evidence="8 9">
    <name type="scientific">Neptunomonas japonica JAMM 1380</name>
    <dbReference type="NCBI Taxonomy" id="1441457"/>
    <lineage>
        <taxon>Bacteria</taxon>
        <taxon>Pseudomonadati</taxon>
        <taxon>Pseudomonadota</taxon>
        <taxon>Gammaproteobacteria</taxon>
        <taxon>Oceanospirillales</taxon>
        <taxon>Oceanospirillaceae</taxon>
        <taxon>Neptunomonas</taxon>
    </lineage>
</organism>
<gene>
    <name evidence="8" type="ORF">NEJAP_0799</name>
</gene>
<protein>
    <submittedName>
        <fullName evidence="8">Wzy family polymerase</fullName>
    </submittedName>
</protein>
<dbReference type="InterPro" id="IPR017528">
    <property type="entry name" value="CHP03097O-antigen_lig-rel"/>
</dbReference>
<dbReference type="PANTHER" id="PTHR37422:SF13">
    <property type="entry name" value="LIPOPOLYSACCHARIDE BIOSYNTHESIS PROTEIN PA4999-RELATED"/>
    <property type="match status" value="1"/>
</dbReference>
<feature type="transmembrane region" description="Helical" evidence="5">
    <location>
        <begin position="236"/>
        <end position="253"/>
    </location>
</feature>
<feature type="domain" description="O-antigen ligase-related" evidence="6">
    <location>
        <begin position="201"/>
        <end position="337"/>
    </location>
</feature>
<feature type="transmembrane region" description="Helical" evidence="5">
    <location>
        <begin position="76"/>
        <end position="96"/>
    </location>
</feature>
<dbReference type="Pfam" id="PF19358">
    <property type="entry name" value="DUF5935"/>
    <property type="match status" value="1"/>
</dbReference>
<feature type="transmembrane region" description="Helical" evidence="5">
    <location>
        <begin position="129"/>
        <end position="151"/>
    </location>
</feature>
<evidence type="ECO:0000313" key="9">
    <source>
        <dbReference type="Proteomes" id="UP000595332"/>
    </source>
</evidence>
<keyword evidence="2 5" id="KW-0812">Transmembrane</keyword>
<sequence>MRDLLITLIVFGSIPFILRRPYIGILMWSWLSYMNPHRLAYGFAYDMPFAQVIAITIFMAFVFNKDRQSIPFSGTVVVWVLFLIWASLTTYFAIYPDFAAEQYIRIIKIQIFTFLTMALITNQDRINKLIWVIALSIGFYSIKGGIFTIMTGGSFRVWGPAGSFIEDNNELALACLMVIPLMYYLMVQLNNRWFKYAMGGAIFLSLASVIGSQSRGALIAIAAVLGFYWLKTKSKFVSAFVILFIVAAGWNFMPTSWHERMDTIGNYEEDASAMGRINAWIYSINIANDRLLGGGFSSWSTNTYAVYSPDAELVVVAHSIYFNVLADHGWIGLILFLLVLIFTWNNLSRIIKRTRGDPGMSQQNLLARMLQISFIAYLTGGAFLSLSYFDLPWHLVAITLLISSQINLKSEALPKTKFKNSMV</sequence>
<dbReference type="Pfam" id="PF04932">
    <property type="entry name" value="Wzy_C"/>
    <property type="match status" value="1"/>
</dbReference>
<evidence type="ECO:0000256" key="2">
    <source>
        <dbReference type="ARBA" id="ARBA00022692"/>
    </source>
</evidence>
<feature type="transmembrane region" description="Helical" evidence="5">
    <location>
        <begin position="328"/>
        <end position="344"/>
    </location>
</feature>
<dbReference type="EMBL" id="AP014546">
    <property type="protein sequence ID" value="BBB28756.1"/>
    <property type="molecule type" value="Genomic_DNA"/>
</dbReference>
<evidence type="ECO:0000256" key="4">
    <source>
        <dbReference type="ARBA" id="ARBA00023136"/>
    </source>
</evidence>
<name>A0A7R6SUV9_9GAMM</name>
<dbReference type="GO" id="GO:0016020">
    <property type="term" value="C:membrane"/>
    <property type="evidence" value="ECO:0007669"/>
    <property type="project" value="UniProtKB-SubCell"/>
</dbReference>
<dbReference type="RefSeq" id="WP_201349421.1">
    <property type="nucleotide sequence ID" value="NZ_AP014546.1"/>
</dbReference>
<proteinExistence type="predicted"/>
<dbReference type="InterPro" id="IPR007016">
    <property type="entry name" value="O-antigen_ligase-rel_domated"/>
</dbReference>
<dbReference type="NCBIfam" id="TIGR03097">
    <property type="entry name" value="PEP_O_lig_1"/>
    <property type="match status" value="1"/>
</dbReference>
<feature type="transmembrane region" description="Helical" evidence="5">
    <location>
        <begin position="102"/>
        <end position="122"/>
    </location>
</feature>
<keyword evidence="3 5" id="KW-1133">Transmembrane helix</keyword>
<evidence type="ECO:0000256" key="5">
    <source>
        <dbReference type="SAM" id="Phobius"/>
    </source>
</evidence>
<feature type="transmembrane region" description="Helical" evidence="5">
    <location>
        <begin position="365"/>
        <end position="385"/>
    </location>
</feature>
<evidence type="ECO:0000259" key="7">
    <source>
        <dbReference type="Pfam" id="PF19358"/>
    </source>
</evidence>
<evidence type="ECO:0000256" key="3">
    <source>
        <dbReference type="ARBA" id="ARBA00022989"/>
    </source>
</evidence>
<dbReference type="KEGG" id="njp:NEJAP_0799"/>
<reference evidence="8 9" key="1">
    <citation type="journal article" date="2008" name="Int. J. Syst. Evol. Microbiol.">
        <title>Neptunomonas japonica sp. nov., an Osedax japonicus symbiont-like bacterium isolated from sediment adjacent to sperm whale carcasses off Kagoshima, Japan.</title>
        <authorList>
            <person name="Miyazaki M."/>
            <person name="Nogi Y."/>
            <person name="Fujiwara Y."/>
            <person name="Kawato M."/>
            <person name="Kubokawa K."/>
            <person name="Horikoshi K."/>
        </authorList>
    </citation>
    <scope>NUCLEOTIDE SEQUENCE [LARGE SCALE GENOMIC DNA]</scope>
    <source>
        <strain evidence="8 9">JAMM 1380</strain>
    </source>
</reference>
<evidence type="ECO:0000256" key="1">
    <source>
        <dbReference type="ARBA" id="ARBA00004141"/>
    </source>
</evidence>
<dbReference type="Proteomes" id="UP000595332">
    <property type="component" value="Chromosome"/>
</dbReference>
<keyword evidence="4 5" id="KW-0472">Membrane</keyword>
<keyword evidence="9" id="KW-1185">Reference proteome</keyword>
<dbReference type="PANTHER" id="PTHR37422">
    <property type="entry name" value="TEICHURONIC ACID BIOSYNTHESIS PROTEIN TUAE"/>
    <property type="match status" value="1"/>
</dbReference>
<comment type="subcellular location">
    <subcellularLocation>
        <location evidence="1">Membrane</location>
        <topology evidence="1">Multi-pass membrane protein</topology>
    </subcellularLocation>
</comment>
<feature type="transmembrane region" description="Helical" evidence="5">
    <location>
        <begin position="43"/>
        <end position="64"/>
    </location>
</feature>
<accession>A0A7R6SUV9</accession>
<feature type="domain" description="DUF5935" evidence="7">
    <location>
        <begin position="1"/>
        <end position="186"/>
    </location>
</feature>
<evidence type="ECO:0000259" key="6">
    <source>
        <dbReference type="Pfam" id="PF04932"/>
    </source>
</evidence>
<feature type="transmembrane region" description="Helical" evidence="5">
    <location>
        <begin position="171"/>
        <end position="189"/>
    </location>
</feature>